<dbReference type="AlphaFoldDB" id="A0A1A8ANL5"/>
<dbReference type="EMBL" id="HADY01018119">
    <property type="protein sequence ID" value="SBP56604.1"/>
    <property type="molecule type" value="Transcribed_RNA"/>
</dbReference>
<feature type="non-terminal residue" evidence="2">
    <location>
        <position position="1"/>
    </location>
</feature>
<evidence type="ECO:0000313" key="2">
    <source>
        <dbReference type="EMBL" id="SBP56604.1"/>
    </source>
</evidence>
<feature type="region of interest" description="Disordered" evidence="1">
    <location>
        <begin position="1"/>
        <end position="22"/>
    </location>
</feature>
<sequence>LTVAAEAKPAGNQRASSLNKPRSDQPFYWKAYCSLPGSLPVPDPESMIPLRIPHLTFRMLDNSPPP</sequence>
<protein>
    <submittedName>
        <fullName evidence="2">Doublesex and mab-3 related transcription factor like family A2</fullName>
    </submittedName>
</protein>
<reference evidence="2" key="1">
    <citation type="submission" date="2016-05" db="EMBL/GenBank/DDBJ databases">
        <authorList>
            <person name="Lavstsen T."/>
            <person name="Jespersen J.S."/>
        </authorList>
    </citation>
    <scope>NUCLEOTIDE SEQUENCE</scope>
    <source>
        <tissue evidence="2">Brain</tissue>
    </source>
</reference>
<gene>
    <name evidence="2" type="primary">DMRTA2</name>
</gene>
<feature type="non-terminal residue" evidence="2">
    <location>
        <position position="66"/>
    </location>
</feature>
<reference evidence="2" key="2">
    <citation type="submission" date="2016-06" db="EMBL/GenBank/DDBJ databases">
        <title>The genome of a short-lived fish provides insights into sex chromosome evolution and the genetic control of aging.</title>
        <authorList>
            <person name="Reichwald K."/>
            <person name="Felder M."/>
            <person name="Petzold A."/>
            <person name="Koch P."/>
            <person name="Groth M."/>
            <person name="Platzer M."/>
        </authorList>
    </citation>
    <scope>NUCLEOTIDE SEQUENCE</scope>
    <source>
        <tissue evidence="2">Brain</tissue>
    </source>
</reference>
<organism evidence="2">
    <name type="scientific">Nothobranchius furzeri</name>
    <name type="common">Turquoise killifish</name>
    <dbReference type="NCBI Taxonomy" id="105023"/>
    <lineage>
        <taxon>Eukaryota</taxon>
        <taxon>Metazoa</taxon>
        <taxon>Chordata</taxon>
        <taxon>Craniata</taxon>
        <taxon>Vertebrata</taxon>
        <taxon>Euteleostomi</taxon>
        <taxon>Actinopterygii</taxon>
        <taxon>Neopterygii</taxon>
        <taxon>Teleostei</taxon>
        <taxon>Neoteleostei</taxon>
        <taxon>Acanthomorphata</taxon>
        <taxon>Ovalentaria</taxon>
        <taxon>Atherinomorphae</taxon>
        <taxon>Cyprinodontiformes</taxon>
        <taxon>Nothobranchiidae</taxon>
        <taxon>Nothobranchius</taxon>
    </lineage>
</organism>
<evidence type="ECO:0000256" key="1">
    <source>
        <dbReference type="SAM" id="MobiDB-lite"/>
    </source>
</evidence>
<name>A0A1A8ANL5_NOTFU</name>
<accession>A0A1A8ANL5</accession>
<proteinExistence type="predicted"/>